<evidence type="ECO:0000259" key="12">
    <source>
        <dbReference type="Pfam" id="PF07715"/>
    </source>
</evidence>
<evidence type="ECO:0000256" key="6">
    <source>
        <dbReference type="ARBA" id="ARBA00023136"/>
    </source>
</evidence>
<dbReference type="GO" id="GO:0009279">
    <property type="term" value="C:cell outer membrane"/>
    <property type="evidence" value="ECO:0007669"/>
    <property type="project" value="UniProtKB-SubCell"/>
</dbReference>
<gene>
    <name evidence="13" type="ORF">GRI97_17155</name>
</gene>
<dbReference type="InterPro" id="IPR012910">
    <property type="entry name" value="Plug_dom"/>
</dbReference>
<reference evidence="13 14" key="1">
    <citation type="submission" date="2019-12" db="EMBL/GenBank/DDBJ databases">
        <title>Genomic-based taxomic classification of the family Erythrobacteraceae.</title>
        <authorList>
            <person name="Xu L."/>
        </authorList>
    </citation>
    <scope>NUCLEOTIDE SEQUENCE [LARGE SCALE GENOMIC DNA]</scope>
    <source>
        <strain evidence="13 14">S36</strain>
    </source>
</reference>
<comment type="similarity">
    <text evidence="8 9">Belongs to the TonB-dependent receptor family.</text>
</comment>
<dbReference type="InterPro" id="IPR013784">
    <property type="entry name" value="Carb-bd-like_fold"/>
</dbReference>
<keyword evidence="2 8" id="KW-0813">Transport</keyword>
<keyword evidence="3 8" id="KW-1134">Transmembrane beta strand</keyword>
<sequence length="930" mass="102389">MVGINRVRGRKVALLAAATLFFSPTVALAQNTVTGRVLDANGAALPGAEVIVSETGQRVVADRQGRFVVPSLPEGQATLVVNYLGVQSGTQTISVTQGAANDVQVVLQAQEAEGNVIVVSGSILDATARALNQQRNADNTTNVISSDAIGRFPDNNIAEALQRVPGFGVERDQGEGNFISIRGAPSEFTAITVDGISLPSTSPDTRAVDLGSIPSDVVSSVEVSKTLLPYQEADSIAGAVNLTTRSPFDTNGLRITANGGASYNEFGDTSDYRFGGTVSNTFGNVGILLSGSLAQTNRKVDNFESIWDVVERPEGDEILGVPEQEYKDYDTRRERLSLTGAVEFRPDNVSKFFVRSTWTRRTDDENRNLLAVIYSDGDLEEGATEGTATWSNTRIEKEFRHRIMKDESLVVSAGGEHESAGLGLDYTVSYARSTQTYPIRAQLRFRSSARPTIDQDFVTNPDLPAISLFETGEHLDVSRYAYRETALREQPTEQDELGFQTNLRIPTTLFGSDATIQAGAKIRIRDVNADNDQWRDRSSAASWAAEHGSMADYLTDIPSQNFDYLLGRKFNSQMLGDYFRETEANTKLSPRVPDSVNSDYRVSEDIFAGYLMTRVEMGNANLIIGGRVEHTRFEGQAARFNEDTETLVPQFVTRSYTDFFPNLTLRVALTDNLIARAAASRAISRPNYRDVVPRIAEADSGLEVEVGNPDLNPTLSNNLDAGLEYYFRPLGMISVNVFYKDLKDYSFEIRESGVTFDGRDNVRLIQKMNAPEGSILGAELAVQAQATFLPGALAGFGVFGNIAYADAKMTLPGAVPDRAMEVTLPNQSEWTYNAAIFYEWAGFNARLAYTKRSDYRDEFDYGNAALDTYWEGREQLDLTASYDFTDNFNLFLEAKNLTNTPGVRYAGDRSRVTEYEKFGRLFFLGARLKL</sequence>
<keyword evidence="10" id="KW-0732">Signal</keyword>
<dbReference type="Gene3D" id="2.40.170.20">
    <property type="entry name" value="TonB-dependent receptor, beta-barrel domain"/>
    <property type="match status" value="1"/>
</dbReference>
<dbReference type="OrthoDB" id="5476657at2"/>
<keyword evidence="4 8" id="KW-0812">Transmembrane</keyword>
<dbReference type="CDD" id="cd01347">
    <property type="entry name" value="ligand_gated_channel"/>
    <property type="match status" value="1"/>
</dbReference>
<feature type="signal peptide" evidence="10">
    <location>
        <begin position="1"/>
        <end position="29"/>
    </location>
</feature>
<dbReference type="Pfam" id="PF00593">
    <property type="entry name" value="TonB_dep_Rec_b-barrel"/>
    <property type="match status" value="1"/>
</dbReference>
<evidence type="ECO:0000256" key="7">
    <source>
        <dbReference type="ARBA" id="ARBA00023237"/>
    </source>
</evidence>
<dbReference type="Gene3D" id="2.60.40.1120">
    <property type="entry name" value="Carboxypeptidase-like, regulatory domain"/>
    <property type="match status" value="1"/>
</dbReference>
<evidence type="ECO:0000256" key="4">
    <source>
        <dbReference type="ARBA" id="ARBA00022692"/>
    </source>
</evidence>
<evidence type="ECO:0000313" key="13">
    <source>
        <dbReference type="EMBL" id="MXP00721.1"/>
    </source>
</evidence>
<dbReference type="Gene3D" id="2.170.130.10">
    <property type="entry name" value="TonB-dependent receptor, plug domain"/>
    <property type="match status" value="1"/>
</dbReference>
<dbReference type="InterPro" id="IPR039426">
    <property type="entry name" value="TonB-dep_rcpt-like"/>
</dbReference>
<dbReference type="InterPro" id="IPR037066">
    <property type="entry name" value="Plug_dom_sf"/>
</dbReference>
<proteinExistence type="inferred from homology"/>
<evidence type="ECO:0000256" key="3">
    <source>
        <dbReference type="ARBA" id="ARBA00022452"/>
    </source>
</evidence>
<keyword evidence="7 8" id="KW-0998">Cell outer membrane</keyword>
<feature type="chain" id="PRO_5026301368" evidence="10">
    <location>
        <begin position="30"/>
        <end position="930"/>
    </location>
</feature>
<evidence type="ECO:0000256" key="1">
    <source>
        <dbReference type="ARBA" id="ARBA00004571"/>
    </source>
</evidence>
<protein>
    <submittedName>
        <fullName evidence="13">TonB-dependent receptor</fullName>
    </submittedName>
</protein>
<evidence type="ECO:0000256" key="5">
    <source>
        <dbReference type="ARBA" id="ARBA00023077"/>
    </source>
</evidence>
<evidence type="ECO:0000256" key="9">
    <source>
        <dbReference type="RuleBase" id="RU003357"/>
    </source>
</evidence>
<dbReference type="InterPro" id="IPR000531">
    <property type="entry name" value="Beta-barrel_TonB"/>
</dbReference>
<dbReference type="Pfam" id="PF13715">
    <property type="entry name" value="CarbopepD_reg_2"/>
    <property type="match status" value="1"/>
</dbReference>
<dbReference type="SUPFAM" id="SSF49452">
    <property type="entry name" value="Starch-binding domain-like"/>
    <property type="match status" value="1"/>
</dbReference>
<evidence type="ECO:0000313" key="14">
    <source>
        <dbReference type="Proteomes" id="UP000469430"/>
    </source>
</evidence>
<dbReference type="Proteomes" id="UP000469430">
    <property type="component" value="Unassembled WGS sequence"/>
</dbReference>
<dbReference type="SUPFAM" id="SSF56935">
    <property type="entry name" value="Porins"/>
    <property type="match status" value="1"/>
</dbReference>
<dbReference type="GO" id="GO:0030246">
    <property type="term" value="F:carbohydrate binding"/>
    <property type="evidence" value="ECO:0007669"/>
    <property type="project" value="InterPro"/>
</dbReference>
<accession>A0A6I4TZG8</accession>
<dbReference type="RefSeq" id="WP_161392438.1">
    <property type="nucleotide sequence ID" value="NZ_JBHSCP010000003.1"/>
</dbReference>
<dbReference type="InterPro" id="IPR010104">
    <property type="entry name" value="TonB_rcpt_bac"/>
</dbReference>
<evidence type="ECO:0000256" key="10">
    <source>
        <dbReference type="SAM" id="SignalP"/>
    </source>
</evidence>
<name>A0A6I4TZG8_9SPHN</name>
<dbReference type="PANTHER" id="PTHR40980">
    <property type="entry name" value="PLUG DOMAIN-CONTAINING PROTEIN"/>
    <property type="match status" value="1"/>
</dbReference>
<feature type="domain" description="TonB-dependent receptor plug" evidence="12">
    <location>
        <begin position="134"/>
        <end position="225"/>
    </location>
</feature>
<keyword evidence="6 8" id="KW-0472">Membrane</keyword>
<dbReference type="AlphaFoldDB" id="A0A6I4TZG8"/>
<comment type="caution">
    <text evidence="13">The sequence shown here is derived from an EMBL/GenBank/DDBJ whole genome shotgun (WGS) entry which is preliminary data.</text>
</comment>
<dbReference type="InterPro" id="IPR036942">
    <property type="entry name" value="Beta-barrel_TonB_sf"/>
</dbReference>
<keyword evidence="14" id="KW-1185">Reference proteome</keyword>
<evidence type="ECO:0000256" key="2">
    <source>
        <dbReference type="ARBA" id="ARBA00022448"/>
    </source>
</evidence>
<dbReference type="Pfam" id="PF07715">
    <property type="entry name" value="Plug"/>
    <property type="match status" value="1"/>
</dbReference>
<organism evidence="13 14">
    <name type="scientific">Croceibacterium xixiisoli</name>
    <dbReference type="NCBI Taxonomy" id="1476466"/>
    <lineage>
        <taxon>Bacteria</taxon>
        <taxon>Pseudomonadati</taxon>
        <taxon>Pseudomonadota</taxon>
        <taxon>Alphaproteobacteria</taxon>
        <taxon>Sphingomonadales</taxon>
        <taxon>Erythrobacteraceae</taxon>
        <taxon>Croceibacterium</taxon>
    </lineage>
</organism>
<keyword evidence="13" id="KW-0675">Receptor</keyword>
<keyword evidence="5 9" id="KW-0798">TonB box</keyword>
<feature type="domain" description="TonB-dependent receptor-like beta-barrel" evidence="11">
    <location>
        <begin position="467"/>
        <end position="897"/>
    </location>
</feature>
<dbReference type="PANTHER" id="PTHR40980:SF4">
    <property type="entry name" value="TONB-DEPENDENT RECEPTOR-LIKE BETA-BARREL DOMAIN-CONTAINING PROTEIN"/>
    <property type="match status" value="1"/>
</dbReference>
<dbReference type="NCBIfam" id="TIGR01782">
    <property type="entry name" value="TonB-Xanth-Caul"/>
    <property type="match status" value="1"/>
</dbReference>
<evidence type="ECO:0000256" key="8">
    <source>
        <dbReference type="PROSITE-ProRule" id="PRU01360"/>
    </source>
</evidence>
<comment type="subcellular location">
    <subcellularLocation>
        <location evidence="1 8">Cell outer membrane</location>
        <topology evidence="1 8">Multi-pass membrane protein</topology>
    </subcellularLocation>
</comment>
<evidence type="ECO:0000259" key="11">
    <source>
        <dbReference type="Pfam" id="PF00593"/>
    </source>
</evidence>
<dbReference type="EMBL" id="WTYJ01000004">
    <property type="protein sequence ID" value="MXP00721.1"/>
    <property type="molecule type" value="Genomic_DNA"/>
</dbReference>
<dbReference type="PROSITE" id="PS52016">
    <property type="entry name" value="TONB_DEPENDENT_REC_3"/>
    <property type="match status" value="1"/>
</dbReference>